<feature type="domain" description="NlpC/P60" evidence="6">
    <location>
        <begin position="177"/>
        <end position="287"/>
    </location>
</feature>
<keyword evidence="8" id="KW-1185">Reference proteome</keyword>
<sequence>MSSRTTARHRKATRALTPLDDFAPTARRGLAVAATSGLALTMIASGATAAGTATEVGSSAGSLEASGVGALAASAREAVATNAAVTVADNVQWATDATTQVQAVAPVVEEPEPEVGEATQATDAVATEAEAVTEPQEEVVTEEAVATQEQVEETTAESVSAPATETTTTTTDVAPSAASTSSVVAIAMQYVGTPYVWGGSSPSGFDCSGFTSYVYSQVGISLPRTSGAQGASGYAVSAAEAQPGDLLYWPGHVAIYAGDGMLIEAANPGTGVVYRQIWGSPTYIRLG</sequence>
<proteinExistence type="inferred from homology"/>
<dbReference type="RefSeq" id="WP_120205332.1">
    <property type="nucleotide sequence ID" value="NZ_CP032514.1"/>
</dbReference>
<evidence type="ECO:0000313" key="7">
    <source>
        <dbReference type="EMBL" id="AYD90452.1"/>
    </source>
</evidence>
<evidence type="ECO:0000256" key="1">
    <source>
        <dbReference type="ARBA" id="ARBA00007074"/>
    </source>
</evidence>
<evidence type="ECO:0000256" key="5">
    <source>
        <dbReference type="SAM" id="MobiDB-lite"/>
    </source>
</evidence>
<comment type="similarity">
    <text evidence="1">Belongs to the peptidase C40 family.</text>
</comment>
<dbReference type="InterPro" id="IPR051202">
    <property type="entry name" value="Peptidase_C40"/>
</dbReference>
<name>A0ABN5PT73_9ACTO</name>
<dbReference type="PANTHER" id="PTHR47053:SF1">
    <property type="entry name" value="MUREIN DD-ENDOPEPTIDASE MEPH-RELATED"/>
    <property type="match status" value="1"/>
</dbReference>
<evidence type="ECO:0000256" key="2">
    <source>
        <dbReference type="ARBA" id="ARBA00022670"/>
    </source>
</evidence>
<evidence type="ECO:0000259" key="6">
    <source>
        <dbReference type="PROSITE" id="PS51935"/>
    </source>
</evidence>
<dbReference type="SUPFAM" id="SSF54001">
    <property type="entry name" value="Cysteine proteinases"/>
    <property type="match status" value="1"/>
</dbReference>
<dbReference type="Pfam" id="PF00877">
    <property type="entry name" value="NLPC_P60"/>
    <property type="match status" value="1"/>
</dbReference>
<feature type="compositionally biased region" description="Low complexity" evidence="5">
    <location>
        <begin position="156"/>
        <end position="174"/>
    </location>
</feature>
<accession>A0ABN5PT73</accession>
<keyword evidence="3" id="KW-0378">Hydrolase</keyword>
<dbReference type="InterPro" id="IPR038765">
    <property type="entry name" value="Papain-like_cys_pep_sf"/>
</dbReference>
<keyword evidence="4" id="KW-0788">Thiol protease</keyword>
<dbReference type="Gene3D" id="3.90.1720.10">
    <property type="entry name" value="endopeptidase domain like (from Nostoc punctiforme)"/>
    <property type="match status" value="1"/>
</dbReference>
<dbReference type="InterPro" id="IPR000064">
    <property type="entry name" value="NLP_P60_dom"/>
</dbReference>
<dbReference type="PANTHER" id="PTHR47053">
    <property type="entry name" value="MUREIN DD-ENDOPEPTIDASE MEPH-RELATED"/>
    <property type="match status" value="1"/>
</dbReference>
<evidence type="ECO:0000256" key="3">
    <source>
        <dbReference type="ARBA" id="ARBA00022801"/>
    </source>
</evidence>
<gene>
    <name evidence="7" type="ORF">D5R93_11390</name>
</gene>
<evidence type="ECO:0000256" key="4">
    <source>
        <dbReference type="ARBA" id="ARBA00022807"/>
    </source>
</evidence>
<dbReference type="Proteomes" id="UP000273001">
    <property type="component" value="Chromosome"/>
</dbReference>
<reference evidence="7 8" key="1">
    <citation type="submission" date="2018-09" db="EMBL/GenBank/DDBJ databases">
        <authorList>
            <person name="Li J."/>
        </authorList>
    </citation>
    <scope>NUCLEOTIDE SEQUENCE [LARGE SCALE GENOMIC DNA]</scope>
    <source>
        <strain evidence="7 8">2129</strain>
    </source>
</reference>
<protein>
    <submittedName>
        <fullName evidence="7">Peptidoglycan endopeptidase</fullName>
    </submittedName>
</protein>
<dbReference type="EMBL" id="CP032514">
    <property type="protein sequence ID" value="AYD90452.1"/>
    <property type="molecule type" value="Genomic_DNA"/>
</dbReference>
<keyword evidence="2" id="KW-0645">Protease</keyword>
<evidence type="ECO:0000313" key="8">
    <source>
        <dbReference type="Proteomes" id="UP000273001"/>
    </source>
</evidence>
<organism evidence="7 8">
    <name type="scientific">Actinomyces lilanjuaniae</name>
    <dbReference type="NCBI Taxonomy" id="2321394"/>
    <lineage>
        <taxon>Bacteria</taxon>
        <taxon>Bacillati</taxon>
        <taxon>Actinomycetota</taxon>
        <taxon>Actinomycetes</taxon>
        <taxon>Actinomycetales</taxon>
        <taxon>Actinomycetaceae</taxon>
        <taxon>Actinomyces</taxon>
    </lineage>
</organism>
<feature type="region of interest" description="Disordered" evidence="5">
    <location>
        <begin position="148"/>
        <end position="174"/>
    </location>
</feature>
<dbReference type="PROSITE" id="PS51935">
    <property type="entry name" value="NLPC_P60"/>
    <property type="match status" value="1"/>
</dbReference>